<dbReference type="PANTHER" id="PTHR47870:SF4">
    <property type="entry name" value="CYTOCHROME C-TYPE BIOGENESIS PROTEIN CYCH"/>
    <property type="match status" value="1"/>
</dbReference>
<keyword evidence="1" id="KW-0677">Repeat</keyword>
<feature type="repeat" description="TPR" evidence="3">
    <location>
        <begin position="46"/>
        <end position="79"/>
    </location>
</feature>
<gene>
    <name evidence="5" type="ORF">LRP50_18255</name>
</gene>
<dbReference type="InterPro" id="IPR056413">
    <property type="entry name" value="TPR_CcmH_CycH"/>
</dbReference>
<keyword evidence="2 3" id="KW-0802">TPR repeat</keyword>
<dbReference type="Pfam" id="PF23914">
    <property type="entry name" value="TPR_CcmH_CycH"/>
    <property type="match status" value="1"/>
</dbReference>
<evidence type="ECO:0000259" key="4">
    <source>
        <dbReference type="Pfam" id="PF23914"/>
    </source>
</evidence>
<dbReference type="PROSITE" id="PS50005">
    <property type="entry name" value="TPR"/>
    <property type="match status" value="1"/>
</dbReference>
<evidence type="ECO:0000313" key="5">
    <source>
        <dbReference type="EMBL" id="MDD1795074.1"/>
    </source>
</evidence>
<dbReference type="InterPro" id="IPR019734">
    <property type="entry name" value="TPR_rpt"/>
</dbReference>
<dbReference type="Gene3D" id="1.25.40.10">
    <property type="entry name" value="Tetratricopeptide repeat domain"/>
    <property type="match status" value="1"/>
</dbReference>
<dbReference type="InterPro" id="IPR051263">
    <property type="entry name" value="C-type_cytochrome_biogenesis"/>
</dbReference>
<reference evidence="5" key="1">
    <citation type="submission" date="2021-12" db="EMBL/GenBank/DDBJ databases">
        <title>Enterovibrio ZSDZ35 sp. nov. and Enterovibrio ZSDZ42 sp. nov., isolated from coastal seawater in Qingdao.</title>
        <authorList>
            <person name="Zhang P."/>
        </authorList>
    </citation>
    <scope>NUCLEOTIDE SEQUENCE</scope>
    <source>
        <strain evidence="5">ZSDZ42</strain>
    </source>
</reference>
<dbReference type="SMART" id="SM00028">
    <property type="entry name" value="TPR"/>
    <property type="match status" value="2"/>
</dbReference>
<dbReference type="EMBL" id="JAJUBC010000024">
    <property type="protein sequence ID" value="MDD1795074.1"/>
    <property type="molecule type" value="Genomic_DNA"/>
</dbReference>
<dbReference type="SUPFAM" id="SSF48452">
    <property type="entry name" value="TPR-like"/>
    <property type="match status" value="1"/>
</dbReference>
<proteinExistence type="predicted"/>
<sequence length="168" mass="19184">MVYLHLGEPSQLFSAPSNFVMPKSESFVTPRFDALQTQLKADKQNGKLWFELGHEYMARGEFDNASTVFHYAERLSSDPAADIFSAQATARYYANKQRFDDQVQTWLNEALKRAPNNASAHMLIASDHFLSARYPLAIEHWETILDANHPDIDRVAIITSIHQAKRML</sequence>
<name>A0ABT5R509_9GAMM</name>
<comment type="caution">
    <text evidence="5">The sequence shown here is derived from an EMBL/GenBank/DDBJ whole genome shotgun (WGS) entry which is preliminary data.</text>
</comment>
<evidence type="ECO:0000256" key="3">
    <source>
        <dbReference type="PROSITE-ProRule" id="PRU00339"/>
    </source>
</evidence>
<evidence type="ECO:0000256" key="1">
    <source>
        <dbReference type="ARBA" id="ARBA00022737"/>
    </source>
</evidence>
<protein>
    <submittedName>
        <fullName evidence="5">Nitrite reductase</fullName>
    </submittedName>
</protein>
<organism evidence="5 6">
    <name type="scientific">Enterovibrio gelatinilyticus</name>
    <dbReference type="NCBI Taxonomy" id="2899819"/>
    <lineage>
        <taxon>Bacteria</taxon>
        <taxon>Pseudomonadati</taxon>
        <taxon>Pseudomonadota</taxon>
        <taxon>Gammaproteobacteria</taxon>
        <taxon>Vibrionales</taxon>
        <taxon>Vibrionaceae</taxon>
        <taxon>Enterovibrio</taxon>
    </lineage>
</organism>
<accession>A0ABT5R509</accession>
<dbReference type="PANTHER" id="PTHR47870">
    <property type="entry name" value="CYTOCHROME C-TYPE BIOGENESIS PROTEIN CCMH"/>
    <property type="match status" value="1"/>
</dbReference>
<keyword evidence="6" id="KW-1185">Reference proteome</keyword>
<dbReference type="InterPro" id="IPR011990">
    <property type="entry name" value="TPR-like_helical_dom_sf"/>
</dbReference>
<evidence type="ECO:0000256" key="2">
    <source>
        <dbReference type="ARBA" id="ARBA00022803"/>
    </source>
</evidence>
<evidence type="ECO:0000313" key="6">
    <source>
        <dbReference type="Proteomes" id="UP001149400"/>
    </source>
</evidence>
<dbReference type="Proteomes" id="UP001149400">
    <property type="component" value="Unassembled WGS sequence"/>
</dbReference>
<feature type="domain" description="Cytochrome c-type biogenesis protein H TPR" evidence="4">
    <location>
        <begin position="34"/>
        <end position="149"/>
    </location>
</feature>
<dbReference type="RefSeq" id="WP_274165881.1">
    <property type="nucleotide sequence ID" value="NZ_JAJUBC010000024.1"/>
</dbReference>